<keyword evidence="2" id="KW-0812">Transmembrane</keyword>
<name>A0A0N4ZV80_PARTI</name>
<dbReference type="AlphaFoldDB" id="A0A0N4ZV80"/>
<accession>A0A0N4ZV80</accession>
<keyword evidence="2" id="KW-1133">Transmembrane helix</keyword>
<feature type="transmembrane region" description="Helical" evidence="2">
    <location>
        <begin position="6"/>
        <end position="27"/>
    </location>
</feature>
<dbReference type="Proteomes" id="UP000038045">
    <property type="component" value="Unplaced"/>
</dbReference>
<organism evidence="3 4">
    <name type="scientific">Parastrongyloides trichosuri</name>
    <name type="common">Possum-specific nematode worm</name>
    <dbReference type="NCBI Taxonomy" id="131310"/>
    <lineage>
        <taxon>Eukaryota</taxon>
        <taxon>Metazoa</taxon>
        <taxon>Ecdysozoa</taxon>
        <taxon>Nematoda</taxon>
        <taxon>Chromadorea</taxon>
        <taxon>Rhabditida</taxon>
        <taxon>Tylenchina</taxon>
        <taxon>Panagrolaimomorpha</taxon>
        <taxon>Strongyloidoidea</taxon>
        <taxon>Strongyloididae</taxon>
        <taxon>Parastrongyloides</taxon>
    </lineage>
</organism>
<protein>
    <submittedName>
        <fullName evidence="4">Uncharacterized protein</fullName>
    </submittedName>
</protein>
<evidence type="ECO:0000256" key="1">
    <source>
        <dbReference type="SAM" id="MobiDB-lite"/>
    </source>
</evidence>
<evidence type="ECO:0000313" key="3">
    <source>
        <dbReference type="Proteomes" id="UP000038045"/>
    </source>
</evidence>
<sequence length="124" mass="14748">MRYCIIAVCCFTLLCLIFIIPIIEGLLRKRSLENRKKKRSKCLQCKIMGKEFIKKIELEDDNNVDCCFTCFSTIPACPHDDMELSKFIRDYIIMQENERIRRLRENSNETKNGTQRKIDEESLF</sequence>
<keyword evidence="2" id="KW-0472">Membrane</keyword>
<proteinExistence type="predicted"/>
<dbReference type="WBParaSite" id="PTRK_0001248850.1">
    <property type="protein sequence ID" value="PTRK_0001248850.1"/>
    <property type="gene ID" value="PTRK_0001248850"/>
</dbReference>
<keyword evidence="3" id="KW-1185">Reference proteome</keyword>
<reference evidence="4" key="1">
    <citation type="submission" date="2017-02" db="UniProtKB">
        <authorList>
            <consortium name="WormBaseParasite"/>
        </authorList>
    </citation>
    <scope>IDENTIFICATION</scope>
</reference>
<feature type="region of interest" description="Disordered" evidence="1">
    <location>
        <begin position="103"/>
        <end position="124"/>
    </location>
</feature>
<evidence type="ECO:0000313" key="4">
    <source>
        <dbReference type="WBParaSite" id="PTRK_0001248850.1"/>
    </source>
</evidence>
<evidence type="ECO:0000256" key="2">
    <source>
        <dbReference type="SAM" id="Phobius"/>
    </source>
</evidence>